<dbReference type="AlphaFoldDB" id="A0A822YF63"/>
<keyword evidence="2" id="KW-1185">Reference proteome</keyword>
<evidence type="ECO:0000313" key="2">
    <source>
        <dbReference type="Proteomes" id="UP000607653"/>
    </source>
</evidence>
<evidence type="ECO:0000313" key="1">
    <source>
        <dbReference type="EMBL" id="DAD32814.1"/>
    </source>
</evidence>
<dbReference type="Proteomes" id="UP000607653">
    <property type="component" value="Unassembled WGS sequence"/>
</dbReference>
<protein>
    <submittedName>
        <fullName evidence="1">Uncharacterized protein</fullName>
    </submittedName>
</protein>
<comment type="caution">
    <text evidence="1">The sequence shown here is derived from an EMBL/GenBank/DDBJ whole genome shotgun (WGS) entry which is preliminary data.</text>
</comment>
<name>A0A822YF63_NELNU</name>
<reference evidence="1 2" key="1">
    <citation type="journal article" date="2020" name="Mol. Biol. Evol.">
        <title>Distinct Expression and Methylation Patterns for Genes with Different Fates following a Single Whole-Genome Duplication in Flowering Plants.</title>
        <authorList>
            <person name="Shi T."/>
            <person name="Rahmani R.S."/>
            <person name="Gugger P.F."/>
            <person name="Wang M."/>
            <person name="Li H."/>
            <person name="Zhang Y."/>
            <person name="Li Z."/>
            <person name="Wang Q."/>
            <person name="Van de Peer Y."/>
            <person name="Marchal K."/>
            <person name="Chen J."/>
        </authorList>
    </citation>
    <scope>NUCLEOTIDE SEQUENCE [LARGE SCALE GENOMIC DNA]</scope>
    <source>
        <tissue evidence="1">Leaf</tissue>
    </source>
</reference>
<dbReference type="EMBL" id="DUZY01000003">
    <property type="protein sequence ID" value="DAD32814.1"/>
    <property type="molecule type" value="Genomic_DNA"/>
</dbReference>
<dbReference type="PANTHER" id="PTHR45786:SF74">
    <property type="entry name" value="ATP-DEPENDENT DNA HELICASE"/>
    <property type="match status" value="1"/>
</dbReference>
<dbReference type="PANTHER" id="PTHR45786">
    <property type="entry name" value="DNA BINDING PROTEIN-LIKE"/>
    <property type="match status" value="1"/>
</dbReference>
<sequence>MKSERYNFSLRRCVINHLSTTSSIPELKKVPSCQFCGAKGFQYEPPTFCCYNGQVILESNLVSDELYKLYTSGYDDVVEFQSNIRAYNSIFSFTSFGVKLDKELATSNKGAFTFQTQGQIYYDLPSLTPSDNGPCFSQLYFYDTENEVQNRMSKVGDKKLNRGTMENLIKFLSINTYSQFFRNLKDLNSLEEYHICIKSDVKIDQRVYNAPSTDKVAAIWIEGSNGSGQEERDIVVHACSGSRHRVKHYYGCYDPLQYPLLFPKGEVGWHPNIPKKDSITRFGGHPLQNSTVWNFTSIKDIFNQEEGNKLFLLK</sequence>
<organism evidence="1 2">
    <name type="scientific">Nelumbo nucifera</name>
    <name type="common">Sacred lotus</name>
    <dbReference type="NCBI Taxonomy" id="4432"/>
    <lineage>
        <taxon>Eukaryota</taxon>
        <taxon>Viridiplantae</taxon>
        <taxon>Streptophyta</taxon>
        <taxon>Embryophyta</taxon>
        <taxon>Tracheophyta</taxon>
        <taxon>Spermatophyta</taxon>
        <taxon>Magnoliopsida</taxon>
        <taxon>Proteales</taxon>
        <taxon>Nelumbonaceae</taxon>
        <taxon>Nelumbo</taxon>
    </lineage>
</organism>
<accession>A0A822YF63</accession>
<proteinExistence type="predicted"/>
<gene>
    <name evidence="1" type="ORF">HUJ06_011665</name>
</gene>